<dbReference type="Proteomes" id="UP000521943">
    <property type="component" value="Unassembled WGS sequence"/>
</dbReference>
<name>A0A8H6LXH6_9AGAR</name>
<proteinExistence type="predicted"/>
<comment type="caution">
    <text evidence="1">The sequence shown here is derived from an EMBL/GenBank/DDBJ whole genome shotgun (WGS) entry which is preliminary data.</text>
</comment>
<organism evidence="1 2">
    <name type="scientific">Ephemerocybe angulata</name>
    <dbReference type="NCBI Taxonomy" id="980116"/>
    <lineage>
        <taxon>Eukaryota</taxon>
        <taxon>Fungi</taxon>
        <taxon>Dikarya</taxon>
        <taxon>Basidiomycota</taxon>
        <taxon>Agaricomycotina</taxon>
        <taxon>Agaricomycetes</taxon>
        <taxon>Agaricomycetidae</taxon>
        <taxon>Agaricales</taxon>
        <taxon>Agaricineae</taxon>
        <taxon>Psathyrellaceae</taxon>
        <taxon>Ephemerocybe</taxon>
    </lineage>
</organism>
<keyword evidence="2" id="KW-1185">Reference proteome</keyword>
<reference evidence="1 2" key="1">
    <citation type="submission" date="2020-07" db="EMBL/GenBank/DDBJ databases">
        <title>Comparative genomics of pyrophilous fungi reveals a link between fire events and developmental genes.</title>
        <authorList>
            <consortium name="DOE Joint Genome Institute"/>
            <person name="Steindorff A.S."/>
            <person name="Carver A."/>
            <person name="Calhoun S."/>
            <person name="Stillman K."/>
            <person name="Liu H."/>
            <person name="Lipzen A."/>
            <person name="Pangilinan J."/>
            <person name="Labutti K."/>
            <person name="Bruns T.D."/>
            <person name="Grigoriev I.V."/>
        </authorList>
    </citation>
    <scope>NUCLEOTIDE SEQUENCE [LARGE SCALE GENOMIC DNA]</scope>
    <source>
        <strain evidence="1 2">CBS 144469</strain>
    </source>
</reference>
<sequence>MPVALSLLYIYFVERQDMGISIHSDVSRHESPPSPPAWFSVVSEYHVVLLLRLMRLEGPLIISLGADGQNWPLSTLEIYTHTHTHTISFLIPSISVRFSINLFLDMIVLRLRCTSLLLRDVFRVPCSMLLRPIFGRTDGQPRSWDVLRHQPPSVIINPFLPSSLSPLSFLSFSVRPSCLSCKVPARRSLTYTPALTQAKGIIMY</sequence>
<evidence type="ECO:0000313" key="1">
    <source>
        <dbReference type="EMBL" id="KAF6746405.1"/>
    </source>
</evidence>
<dbReference type="EMBL" id="JACGCI010000093">
    <property type="protein sequence ID" value="KAF6746405.1"/>
    <property type="molecule type" value="Genomic_DNA"/>
</dbReference>
<dbReference type="AlphaFoldDB" id="A0A8H6LXH6"/>
<evidence type="ECO:0000313" key="2">
    <source>
        <dbReference type="Proteomes" id="UP000521943"/>
    </source>
</evidence>
<protein>
    <submittedName>
        <fullName evidence="1">Uncharacterized protein</fullName>
    </submittedName>
</protein>
<gene>
    <name evidence="1" type="ORF">DFP72DRAFT_973436</name>
</gene>
<accession>A0A8H6LXH6</accession>